<evidence type="ECO:0000256" key="1">
    <source>
        <dbReference type="ARBA" id="ARBA00004141"/>
    </source>
</evidence>
<feature type="transmembrane region" description="Helical" evidence="8">
    <location>
        <begin position="217"/>
        <end position="237"/>
    </location>
</feature>
<keyword evidence="10" id="KW-1185">Reference proteome</keyword>
<evidence type="ECO:0000256" key="5">
    <source>
        <dbReference type="ARBA" id="ARBA00022989"/>
    </source>
</evidence>
<evidence type="ECO:0000313" key="10">
    <source>
        <dbReference type="Proteomes" id="UP000254634"/>
    </source>
</evidence>
<name>A0A380L1K0_9STRE</name>
<feature type="transmembrane region" description="Helical" evidence="8">
    <location>
        <begin position="166"/>
        <end position="190"/>
    </location>
</feature>
<dbReference type="Pfam" id="PF00230">
    <property type="entry name" value="MIP"/>
    <property type="match status" value="1"/>
</dbReference>
<dbReference type="InterPro" id="IPR000425">
    <property type="entry name" value="MIP"/>
</dbReference>
<sequence>MSNDVIGEFLGTFVLVLFGTGFGLSNNLKKTYARAVGVSWLGITIAWGLAVTLGVYVALALGAPAHLNPALSLGGALTGGLAFDKAILYTIVQIFGAFLGACVASLAFWPHFAATKPEEGNTVGNFATGAAISNPIFNFLGEVIATFAFALPVQYMTRQGVLNIELLPIALGFLVMAVGLGFGSMTGYAINPARDLGPRLAYSLLPLPNKAPNSANWGYVWVPICGPIVGAMLAILVGKVI</sequence>
<feature type="transmembrane region" description="Helical" evidence="8">
    <location>
        <begin position="6"/>
        <end position="24"/>
    </location>
</feature>
<keyword evidence="5 8" id="KW-1133">Transmembrane helix</keyword>
<feature type="transmembrane region" description="Helical" evidence="8">
    <location>
        <begin position="36"/>
        <end position="59"/>
    </location>
</feature>
<evidence type="ECO:0000256" key="2">
    <source>
        <dbReference type="ARBA" id="ARBA00006175"/>
    </source>
</evidence>
<dbReference type="OrthoDB" id="9807293at2"/>
<dbReference type="AlphaFoldDB" id="A0A380L1K0"/>
<evidence type="ECO:0000256" key="4">
    <source>
        <dbReference type="ARBA" id="ARBA00022692"/>
    </source>
</evidence>
<evidence type="ECO:0000313" key="9">
    <source>
        <dbReference type="EMBL" id="SUN77245.1"/>
    </source>
</evidence>
<dbReference type="PRINTS" id="PR00783">
    <property type="entry name" value="MINTRINSICP"/>
</dbReference>
<evidence type="ECO:0000256" key="6">
    <source>
        <dbReference type="ARBA" id="ARBA00023136"/>
    </source>
</evidence>
<dbReference type="Gene3D" id="1.20.1080.10">
    <property type="entry name" value="Glycerol uptake facilitator protein"/>
    <property type="match status" value="1"/>
</dbReference>
<dbReference type="InterPro" id="IPR050363">
    <property type="entry name" value="MIP/Aquaporin"/>
</dbReference>
<dbReference type="SUPFAM" id="SSF81338">
    <property type="entry name" value="Aquaporin-like"/>
    <property type="match status" value="1"/>
</dbReference>
<keyword evidence="4 7" id="KW-0812">Transmembrane</keyword>
<keyword evidence="3 7" id="KW-0813">Transport</keyword>
<dbReference type="Proteomes" id="UP000254634">
    <property type="component" value="Unassembled WGS sequence"/>
</dbReference>
<dbReference type="PROSITE" id="PS00221">
    <property type="entry name" value="MIP"/>
    <property type="match status" value="1"/>
</dbReference>
<dbReference type="GO" id="GO:0015254">
    <property type="term" value="F:glycerol channel activity"/>
    <property type="evidence" value="ECO:0007669"/>
    <property type="project" value="TreeGrafter"/>
</dbReference>
<keyword evidence="6 8" id="KW-0472">Membrane</keyword>
<protein>
    <submittedName>
        <fullName evidence="9">Glycerol uptake facilitator protein</fullName>
    </submittedName>
</protein>
<dbReference type="RefSeq" id="WP_018371510.1">
    <property type="nucleotide sequence ID" value="NZ_UHFR01000005.1"/>
</dbReference>
<accession>A0A380L1K0</accession>
<dbReference type="PANTHER" id="PTHR43829">
    <property type="entry name" value="AQUAPORIN OR AQUAGLYCEROPORIN RELATED"/>
    <property type="match status" value="1"/>
</dbReference>
<reference evidence="9" key="1">
    <citation type="submission" date="2018-06" db="EMBL/GenBank/DDBJ databases">
        <authorList>
            <consortium name="Pathogen Informatics"/>
            <person name="Doyle S."/>
        </authorList>
    </citation>
    <scope>NUCLEOTIDE SEQUENCE [LARGE SCALE GENOMIC DNA]</scope>
    <source>
        <strain evidence="9">NCTC13765</strain>
    </source>
</reference>
<dbReference type="GO" id="GO:0005886">
    <property type="term" value="C:plasma membrane"/>
    <property type="evidence" value="ECO:0007669"/>
    <property type="project" value="TreeGrafter"/>
</dbReference>
<feature type="transmembrane region" description="Helical" evidence="8">
    <location>
        <begin position="90"/>
        <end position="112"/>
    </location>
</feature>
<evidence type="ECO:0000256" key="8">
    <source>
        <dbReference type="SAM" id="Phobius"/>
    </source>
</evidence>
<dbReference type="InterPro" id="IPR023271">
    <property type="entry name" value="Aquaporin-like"/>
</dbReference>
<dbReference type="InterPro" id="IPR022357">
    <property type="entry name" value="MIP_CS"/>
</dbReference>
<dbReference type="EMBL" id="UHFR01000005">
    <property type="protein sequence ID" value="SUN77245.1"/>
    <property type="molecule type" value="Genomic_DNA"/>
</dbReference>
<comment type="subcellular location">
    <subcellularLocation>
        <location evidence="1">Membrane</location>
        <topology evidence="1">Multi-pass membrane protein</topology>
    </subcellularLocation>
</comment>
<proteinExistence type="inferred from homology"/>
<gene>
    <name evidence="9" type="primary">gla_1</name>
    <name evidence="9" type="ORF">NCTC13765_01762</name>
</gene>
<evidence type="ECO:0000256" key="3">
    <source>
        <dbReference type="ARBA" id="ARBA00022448"/>
    </source>
</evidence>
<comment type="similarity">
    <text evidence="2 7">Belongs to the MIP/aquaporin (TC 1.A.8) family.</text>
</comment>
<evidence type="ECO:0000256" key="7">
    <source>
        <dbReference type="RuleBase" id="RU000477"/>
    </source>
</evidence>
<dbReference type="STRING" id="1123307.GCA_000380065_00819"/>
<organism evidence="9 10">
    <name type="scientific">Streptococcus massiliensis</name>
    <dbReference type="NCBI Taxonomy" id="313439"/>
    <lineage>
        <taxon>Bacteria</taxon>
        <taxon>Bacillati</taxon>
        <taxon>Bacillota</taxon>
        <taxon>Bacilli</taxon>
        <taxon>Lactobacillales</taxon>
        <taxon>Streptococcaceae</taxon>
        <taxon>Streptococcus</taxon>
    </lineage>
</organism>
<dbReference type="PANTHER" id="PTHR43829:SF9">
    <property type="entry name" value="AQUAPORIN-9"/>
    <property type="match status" value="1"/>
</dbReference>